<accession>A0AB34KJK4</accession>
<evidence type="ECO:0008006" key="4">
    <source>
        <dbReference type="Google" id="ProtNLM"/>
    </source>
</evidence>
<dbReference type="InterPro" id="IPR036291">
    <property type="entry name" value="NAD(P)-bd_dom_sf"/>
</dbReference>
<dbReference type="AlphaFoldDB" id="A0AB34KJK4"/>
<dbReference type="PANTHER" id="PTHR13812">
    <property type="entry name" value="KETIMINE REDUCTASE MU-CRYSTALLIN"/>
    <property type="match status" value="1"/>
</dbReference>
<proteinExistence type="inferred from homology"/>
<keyword evidence="3" id="KW-1185">Reference proteome</keyword>
<comment type="caution">
    <text evidence="2">The sequence shown here is derived from an EMBL/GenBank/DDBJ whole genome shotgun (WGS) entry which is preliminary data.</text>
</comment>
<protein>
    <recommendedName>
        <fullName evidence="4">Ornithine cyclodeaminase</fullName>
    </recommendedName>
</protein>
<dbReference type="EMBL" id="JAAQHG020000020">
    <property type="protein sequence ID" value="KAL1585234.1"/>
    <property type="molecule type" value="Genomic_DNA"/>
</dbReference>
<dbReference type="SUPFAM" id="SSF51735">
    <property type="entry name" value="NAD(P)-binding Rossmann-fold domains"/>
    <property type="match status" value="1"/>
</dbReference>
<comment type="similarity">
    <text evidence="1">Belongs to the ornithine cyclodeaminase/mu-crystallin family.</text>
</comment>
<dbReference type="GeneID" id="96007279"/>
<sequence>MTFTVLTEQNISQILSNLPPSQLSGFVQALEKALIDYSCQDGATYQCERGVVTRPDGQTSLFMPATTSDLIGTKIVGVRPSTKPPILDHNQIPQPALKSVLTLCDAQGQAIGVLNAAGLTAFRTSLGSMLLFRYRKKVENIVVFGAGQQALWHVRLAILLRSDDIRKVTIVNRSAERTRNMIADLSEPGMRRPDHITITAFNDSPDRAANLEALLVESDAIFCTTPSTEPLFPASYLTSPEAQKKPRYISAIGSYKLNMQEIDPKLLQELTDPARSLPFPTYKGGVVAVDSVHGCLHEAGELVKAGVPVERMLEVGRILAEKSGNEEGDLTTWLANGFVVYKSVGVGVMDLAVGQHLLQVAESQNIGLRLDEF</sequence>
<evidence type="ECO:0000313" key="2">
    <source>
        <dbReference type="EMBL" id="KAL1585234.1"/>
    </source>
</evidence>
<dbReference type="Gene3D" id="3.40.50.720">
    <property type="entry name" value="NAD(P)-binding Rossmann-like Domain"/>
    <property type="match status" value="1"/>
</dbReference>
<gene>
    <name evidence="2" type="ORF">WHR41_05836</name>
</gene>
<dbReference type="InterPro" id="IPR023401">
    <property type="entry name" value="ODC_N"/>
</dbReference>
<dbReference type="GO" id="GO:0005737">
    <property type="term" value="C:cytoplasm"/>
    <property type="evidence" value="ECO:0007669"/>
    <property type="project" value="TreeGrafter"/>
</dbReference>
<dbReference type="Pfam" id="PF02423">
    <property type="entry name" value="OCD_Mu_crystall"/>
    <property type="match status" value="1"/>
</dbReference>
<dbReference type="Gene3D" id="3.30.1780.10">
    <property type="entry name" value="ornithine cyclodeaminase, domain 1"/>
    <property type="match status" value="1"/>
</dbReference>
<evidence type="ECO:0000313" key="3">
    <source>
        <dbReference type="Proteomes" id="UP000803884"/>
    </source>
</evidence>
<dbReference type="PANTHER" id="PTHR13812:SF19">
    <property type="entry name" value="KETIMINE REDUCTASE MU-CRYSTALLIN"/>
    <property type="match status" value="1"/>
</dbReference>
<name>A0AB34KJK4_9PEZI</name>
<dbReference type="RefSeq" id="XP_069228340.1">
    <property type="nucleotide sequence ID" value="XM_069374441.1"/>
</dbReference>
<dbReference type="Proteomes" id="UP000803884">
    <property type="component" value="Unassembled WGS sequence"/>
</dbReference>
<reference evidence="2 3" key="1">
    <citation type="journal article" date="2020" name="Microbiol. Resour. Announc.">
        <title>Draft Genome Sequence of a Cladosporium Species Isolated from the Mesophotic Ascidian Didemnum maculosum.</title>
        <authorList>
            <person name="Gioti A."/>
            <person name="Siaperas R."/>
            <person name="Nikolaivits E."/>
            <person name="Le Goff G."/>
            <person name="Ouazzani J."/>
            <person name="Kotoulas G."/>
            <person name="Topakas E."/>
        </authorList>
    </citation>
    <scope>NUCLEOTIDE SEQUENCE [LARGE SCALE GENOMIC DNA]</scope>
    <source>
        <strain evidence="2 3">TM138-S3</strain>
    </source>
</reference>
<organism evidence="2 3">
    <name type="scientific">Cladosporium halotolerans</name>
    <dbReference type="NCBI Taxonomy" id="1052096"/>
    <lineage>
        <taxon>Eukaryota</taxon>
        <taxon>Fungi</taxon>
        <taxon>Dikarya</taxon>
        <taxon>Ascomycota</taxon>
        <taxon>Pezizomycotina</taxon>
        <taxon>Dothideomycetes</taxon>
        <taxon>Dothideomycetidae</taxon>
        <taxon>Cladosporiales</taxon>
        <taxon>Cladosporiaceae</taxon>
        <taxon>Cladosporium</taxon>
    </lineage>
</organism>
<dbReference type="InterPro" id="IPR003462">
    <property type="entry name" value="ODC_Mu_crystall"/>
</dbReference>
<evidence type="ECO:0000256" key="1">
    <source>
        <dbReference type="ARBA" id="ARBA00008903"/>
    </source>
</evidence>